<sequence length="200" mass="21350">MGRARVAKIPAHVYLGQNGGTALTRAIDMVTGIHGTRVAENALKLNLLVYGIAALVIGIPAVLIGRDLLTTEALVGQCASQVANVSELRFEETGCKKRKNSPGYEVGAIAANCPDGDYIAVPRGGEKTCYLSRAAIGVCFVTKQYPNVDQPVHIRGNCEEQNARKSVDVLHDTFDKSRCPGPDLALAYSKPARTLCLEKA</sequence>
<evidence type="ECO:0000313" key="2">
    <source>
        <dbReference type="EMBL" id="SEP87472.1"/>
    </source>
</evidence>
<gene>
    <name evidence="2" type="ORF">SAMN05216188_101764</name>
</gene>
<dbReference type="Proteomes" id="UP000199352">
    <property type="component" value="Unassembled WGS sequence"/>
</dbReference>
<proteinExistence type="predicted"/>
<protein>
    <submittedName>
        <fullName evidence="2">Uncharacterized protein</fullName>
    </submittedName>
</protein>
<evidence type="ECO:0000256" key="1">
    <source>
        <dbReference type="SAM" id="Phobius"/>
    </source>
</evidence>
<dbReference type="AlphaFoldDB" id="A0A1H9BEP6"/>
<dbReference type="STRING" id="402600.SAMN05216188_101764"/>
<keyword evidence="1" id="KW-1133">Transmembrane helix</keyword>
<keyword evidence="1" id="KW-0812">Transmembrane</keyword>
<dbReference type="EMBL" id="FOFR01000001">
    <property type="protein sequence ID" value="SEP87472.1"/>
    <property type="molecule type" value="Genomic_DNA"/>
</dbReference>
<reference evidence="3" key="1">
    <citation type="submission" date="2016-10" db="EMBL/GenBank/DDBJ databases">
        <authorList>
            <person name="Varghese N."/>
            <person name="Submissions S."/>
        </authorList>
    </citation>
    <scope>NUCLEOTIDE SEQUENCE [LARGE SCALE GENOMIC DNA]</scope>
    <source>
        <strain evidence="3">CGMCC 4.3525</strain>
    </source>
</reference>
<name>A0A1H9BEP6_9PSEU</name>
<keyword evidence="1" id="KW-0472">Membrane</keyword>
<evidence type="ECO:0000313" key="3">
    <source>
        <dbReference type="Proteomes" id="UP000199352"/>
    </source>
</evidence>
<organism evidence="2 3">
    <name type="scientific">Lentzea xinjiangensis</name>
    <dbReference type="NCBI Taxonomy" id="402600"/>
    <lineage>
        <taxon>Bacteria</taxon>
        <taxon>Bacillati</taxon>
        <taxon>Actinomycetota</taxon>
        <taxon>Actinomycetes</taxon>
        <taxon>Pseudonocardiales</taxon>
        <taxon>Pseudonocardiaceae</taxon>
        <taxon>Lentzea</taxon>
    </lineage>
</organism>
<keyword evidence="3" id="KW-1185">Reference proteome</keyword>
<accession>A0A1H9BEP6</accession>
<feature type="transmembrane region" description="Helical" evidence="1">
    <location>
        <begin position="47"/>
        <end position="65"/>
    </location>
</feature>